<accession>A0ABP6FW76</accession>
<keyword evidence="2" id="KW-1185">Reference proteome</keyword>
<proteinExistence type="predicted"/>
<dbReference type="EMBL" id="BAAATE010000082">
    <property type="protein sequence ID" value="GAA2702546.1"/>
    <property type="molecule type" value="Genomic_DNA"/>
</dbReference>
<comment type="caution">
    <text evidence="1">The sequence shown here is derived from an EMBL/GenBank/DDBJ whole genome shotgun (WGS) entry which is preliminary data.</text>
</comment>
<dbReference type="Proteomes" id="UP001501666">
    <property type="component" value="Unassembled WGS sequence"/>
</dbReference>
<organism evidence="1 2">
    <name type="scientific">Nonomuraea recticatena</name>
    <dbReference type="NCBI Taxonomy" id="46178"/>
    <lineage>
        <taxon>Bacteria</taxon>
        <taxon>Bacillati</taxon>
        <taxon>Actinomycetota</taxon>
        <taxon>Actinomycetes</taxon>
        <taxon>Streptosporangiales</taxon>
        <taxon>Streptosporangiaceae</taxon>
        <taxon>Nonomuraea</taxon>
    </lineage>
</organism>
<protein>
    <submittedName>
        <fullName evidence="1">Uncharacterized protein</fullName>
    </submittedName>
</protein>
<evidence type="ECO:0000313" key="1">
    <source>
        <dbReference type="EMBL" id="GAA2702546.1"/>
    </source>
</evidence>
<reference evidence="2" key="1">
    <citation type="journal article" date="2019" name="Int. J. Syst. Evol. Microbiol.">
        <title>The Global Catalogue of Microorganisms (GCM) 10K type strain sequencing project: providing services to taxonomists for standard genome sequencing and annotation.</title>
        <authorList>
            <consortium name="The Broad Institute Genomics Platform"/>
            <consortium name="The Broad Institute Genome Sequencing Center for Infectious Disease"/>
            <person name="Wu L."/>
            <person name="Ma J."/>
        </authorList>
    </citation>
    <scope>NUCLEOTIDE SEQUENCE [LARGE SCALE GENOMIC DNA]</scope>
    <source>
        <strain evidence="2">JCM 6835</strain>
    </source>
</reference>
<gene>
    <name evidence="1" type="ORF">GCM10010412_100660</name>
</gene>
<name>A0ABP6FW76_9ACTN</name>
<evidence type="ECO:0000313" key="2">
    <source>
        <dbReference type="Proteomes" id="UP001501666"/>
    </source>
</evidence>
<sequence>MVAVPALAVDAGDSSMLGMAAGAGSGSVVALLTSATGSIVDPAEPQSGSTGNARAVLRYRVRKLRPRILPPDPVSRTISQSDE</sequence>